<evidence type="ECO:0000313" key="2">
    <source>
        <dbReference type="Proteomes" id="UP000062788"/>
    </source>
</evidence>
<reference evidence="1 2" key="1">
    <citation type="submission" date="2015-11" db="EMBL/GenBank/DDBJ databases">
        <title>Expanding the genomic diversity of Burkholderia species for the development of highly accurate diagnostics.</title>
        <authorList>
            <person name="Sahl J."/>
            <person name="Keim P."/>
            <person name="Wagner D."/>
        </authorList>
    </citation>
    <scope>NUCLEOTIDE SEQUENCE [LARGE SCALE GENOMIC DNA]</scope>
    <source>
        <strain evidence="1 2">TSV85</strain>
    </source>
</reference>
<organism evidence="1 2">
    <name type="scientific">Burkholderia singularis</name>
    <dbReference type="NCBI Taxonomy" id="1503053"/>
    <lineage>
        <taxon>Bacteria</taxon>
        <taxon>Pseudomonadati</taxon>
        <taxon>Pseudomonadota</taxon>
        <taxon>Betaproteobacteria</taxon>
        <taxon>Burkholderiales</taxon>
        <taxon>Burkholderiaceae</taxon>
        <taxon>Burkholderia</taxon>
        <taxon>pseudomallei group</taxon>
    </lineage>
</organism>
<keyword evidence="2" id="KW-1185">Reference proteome</keyword>
<protein>
    <submittedName>
        <fullName evidence="1">Uncharacterized protein</fullName>
    </submittedName>
</protein>
<gene>
    <name evidence="1" type="ORF">WS67_07100</name>
</gene>
<dbReference type="Proteomes" id="UP000062788">
    <property type="component" value="Unassembled WGS sequence"/>
</dbReference>
<proteinExistence type="predicted"/>
<dbReference type="AlphaFoldDB" id="A0A118DPY8"/>
<dbReference type="EMBL" id="LOWA01000018">
    <property type="protein sequence ID" value="KVE28508.1"/>
    <property type="molecule type" value="Genomic_DNA"/>
</dbReference>
<name>A0A118DPY8_9BURK</name>
<comment type="caution">
    <text evidence="1">The sequence shown here is derived from an EMBL/GenBank/DDBJ whole genome shotgun (WGS) entry which is preliminary data.</text>
</comment>
<sequence length="228" mass="25593">MKSYVRQSLDANVEQYREPYREMTPKEFWTKMTSDVVKNSVPFTSAIDYATQGKWKEAAVNFFEDALGMVTMGPEEAPIINSLKGIFKIGENTVDDDISIGQKARDTLNYVLSESNPLPSPFTINNTRASVQIMRDLADAYVNKKDPLSYSLVAAAFKNAKFDSAADTALRNLGKFYHYYETYSKDQPSQMPMARGPNGQLQNFQPYGGYYRNLDVTQTKSPLAPGQG</sequence>
<evidence type="ECO:0000313" key="1">
    <source>
        <dbReference type="EMBL" id="KVE28508.1"/>
    </source>
</evidence>
<accession>A0A118DPY8</accession>